<sequence>MWERNARKLMIDLDISKKEFSDLSKKEKELVVELSAEHAEKDGLNKEVAKLKLELQNRAIKEDSVGQSEGLVQIQKVLENEIKYQQDLNHNLDQQLKQSQESNIELVSVLQELEETIEKQRIKIENLESSVAKISMGNSKLEGDVRLLEESLRDKTDEIASLEATLSGYGKGEHFEALDDNSNENDVREIELLREKIRELEKDCTELTDENLELLFKLKESNKMDMRKCASFDSMSSEHATNVCCPSDDSEVSDRKFQICHLEEELKKKVEEEQNVSENYSELNKILEMKLAESEKILEELEKSKAESDETLEIDVLEANLVAKVQEVDFLSREKIRLEQNIELALREKNISLESLENLQNDLTALRGAVGSHVSANENLERDLETVENKRRELENSLSGLHEENTRLHERIKQLKDENESLTFDLERKFDDMQKQWLLAQEECEYLKQEMKLRNSNSEVETENQELRENCSALVAQLNESNKSLSDCSLKVELLEGRLASMVDDFEVRENGLKSQLDALVKENSCQKEKLALEESLHQMYLEKSTEFESLSKQLLSEARKERERISLEASGEISRLIAERDELRASLEEVKLKAESYDSKLEAAMRESELAIQELTGQLVDSKRSLERALSSLAGYKRNDEKLKSELNDLELKLTISDYERQQLIKETSNLKVQLQSLSILRDEISTLKSELEDCRVDKGKFEHALKTISGDYEEVKAENNLFKEKVSEFEECKRTKLALEEKLLQMEKELSEKEILCVRKTDLENELTEMKKSNVEFQKKMYRLEEERDECLKKAQSLEENIKLMEERNINNNNMHEEGGYNRDFDGESPLAISVDPTTKQQLFENEVAEGSDANNRVLHGRYERTKSSFETELRELRERYLEMSLKYAEVETQREDLVMQLKAARSGKRWFA</sequence>
<keyword evidence="3" id="KW-1185">Reference proteome</keyword>
<feature type="coiled-coil region" evidence="1">
    <location>
        <begin position="96"/>
        <end position="217"/>
    </location>
</feature>
<gene>
    <name evidence="2" type="ORF">MIMGU_mgv1a001004mg</name>
</gene>
<dbReference type="PANTHER" id="PTHR47270">
    <property type="entry name" value="PROTEIN MLP1-LIKE"/>
    <property type="match status" value="1"/>
</dbReference>
<evidence type="ECO:0000256" key="1">
    <source>
        <dbReference type="SAM" id="Coils"/>
    </source>
</evidence>
<accession>A0A022RRP0</accession>
<feature type="coiled-coil region" evidence="1">
    <location>
        <begin position="574"/>
        <end position="608"/>
    </location>
</feature>
<dbReference type="STRING" id="4155.A0A022RRP0"/>
<feature type="coiled-coil region" evidence="1">
    <location>
        <begin position="731"/>
        <end position="817"/>
    </location>
</feature>
<evidence type="ECO:0000313" key="3">
    <source>
        <dbReference type="Proteomes" id="UP000030748"/>
    </source>
</evidence>
<dbReference type="eggNOG" id="ENOG502QTRF">
    <property type="taxonomic scope" value="Eukaryota"/>
</dbReference>
<feature type="coiled-coil region" evidence="1">
    <location>
        <begin position="862"/>
        <end position="896"/>
    </location>
</feature>
<evidence type="ECO:0000313" key="2">
    <source>
        <dbReference type="EMBL" id="EYU41580.1"/>
    </source>
</evidence>
<feature type="coiled-coil region" evidence="1">
    <location>
        <begin position="263"/>
        <end position="484"/>
    </location>
</feature>
<reference evidence="2 3" key="1">
    <citation type="journal article" date="2013" name="Proc. Natl. Acad. Sci. U.S.A.">
        <title>Fine-scale variation in meiotic recombination in Mimulus inferred from population shotgun sequencing.</title>
        <authorList>
            <person name="Hellsten U."/>
            <person name="Wright K.M."/>
            <person name="Jenkins J."/>
            <person name="Shu S."/>
            <person name="Yuan Y."/>
            <person name="Wessler S.R."/>
            <person name="Schmutz J."/>
            <person name="Willis J.H."/>
            <person name="Rokhsar D.S."/>
        </authorList>
    </citation>
    <scope>NUCLEOTIDE SEQUENCE [LARGE SCALE GENOMIC DNA]</scope>
    <source>
        <strain evidence="3">cv. DUN x IM62</strain>
    </source>
</reference>
<name>A0A022RRP0_ERYGU</name>
<dbReference type="EMBL" id="KI630319">
    <property type="protein sequence ID" value="EYU41580.1"/>
    <property type="molecule type" value="Genomic_DNA"/>
</dbReference>
<dbReference type="Proteomes" id="UP000030748">
    <property type="component" value="Unassembled WGS sequence"/>
</dbReference>
<dbReference type="AlphaFoldDB" id="A0A022RRP0"/>
<keyword evidence="1" id="KW-0175">Coiled coil</keyword>
<dbReference type="PANTHER" id="PTHR47270:SF3">
    <property type="entry name" value="HYPOTETICAL PROTEIN"/>
    <property type="match status" value="1"/>
</dbReference>
<organism evidence="2 3">
    <name type="scientific">Erythranthe guttata</name>
    <name type="common">Yellow monkey flower</name>
    <name type="synonym">Mimulus guttatus</name>
    <dbReference type="NCBI Taxonomy" id="4155"/>
    <lineage>
        <taxon>Eukaryota</taxon>
        <taxon>Viridiplantae</taxon>
        <taxon>Streptophyta</taxon>
        <taxon>Embryophyta</taxon>
        <taxon>Tracheophyta</taxon>
        <taxon>Spermatophyta</taxon>
        <taxon>Magnoliopsida</taxon>
        <taxon>eudicotyledons</taxon>
        <taxon>Gunneridae</taxon>
        <taxon>Pentapetalae</taxon>
        <taxon>asterids</taxon>
        <taxon>lamiids</taxon>
        <taxon>Lamiales</taxon>
        <taxon>Phrymaceae</taxon>
        <taxon>Erythranthe</taxon>
    </lineage>
</organism>
<protein>
    <submittedName>
        <fullName evidence="2">Uncharacterized protein</fullName>
    </submittedName>
</protein>
<proteinExistence type="predicted"/>